<keyword evidence="5" id="KW-0479">Metal-binding</keyword>
<dbReference type="InterPro" id="IPR020835">
    <property type="entry name" value="Catalase_sf"/>
</dbReference>
<dbReference type="GO" id="GO:0005829">
    <property type="term" value="C:cytosol"/>
    <property type="evidence" value="ECO:0007669"/>
    <property type="project" value="TreeGrafter"/>
</dbReference>
<evidence type="ECO:0000256" key="9">
    <source>
        <dbReference type="SAM" id="MobiDB-lite"/>
    </source>
</evidence>
<evidence type="ECO:0000259" key="11">
    <source>
        <dbReference type="SMART" id="SM01060"/>
    </source>
</evidence>
<proteinExistence type="predicted"/>
<dbReference type="EMBL" id="JAYMYQ010000055">
    <property type="protein sequence ID" value="KAK7296979.1"/>
    <property type="molecule type" value="Genomic_DNA"/>
</dbReference>
<evidence type="ECO:0000256" key="8">
    <source>
        <dbReference type="ARBA" id="ARBA00023324"/>
    </source>
</evidence>
<evidence type="ECO:0000256" key="6">
    <source>
        <dbReference type="ARBA" id="ARBA00023002"/>
    </source>
</evidence>
<feature type="region of interest" description="Disordered" evidence="9">
    <location>
        <begin position="219"/>
        <end position="243"/>
    </location>
</feature>
<evidence type="ECO:0000256" key="5">
    <source>
        <dbReference type="ARBA" id="ARBA00022723"/>
    </source>
</evidence>
<sequence>MKEPNTPKIDQLSEEAYVDPIGKTLTSSLGVPVADNQNSLKINEKGPTLLEDFLLRDKLIHFDRERIPERVVHARGVGAHGYFQAYTGNEKWTKAKFLTDTNNRTPIFVRISTVQGGRGSADVVRDARDPDFHRRDLWDAIERGNYPEWELGAQIFSEEDAKQWDFDVLDATKLIPEELVPVTPLGKFVLNKNTDDFSQRQNKLLLVLQILSQANYEPNSVDENWPRESPNDSGAFKTHPEEVQGSKLRVRPESFADHFSQATMHYHSLEKYEQQHIKDAYSFELSKVKSEDIRRRVVYAVLANIDLDLAEYVAKELGIKTPPKQQDSLHQPVIASSKRLSTSSFPASDIKQRKIALLVHDVDGRQNGEPSVTYDAVIVIDGNNLEVFKADGVSKHYVLETYKHLKPIVLDLVFFGDLDSDRFSDHPCHRLILFEQNGTDDQEIPFRTASFKPFVLISNVLESNLESKKYTLASVKLKVYPSQLIKGDADWYNDAELKQYIEEQWSQVFNEISDAYNLGSQVKYPVNMMSGQNYHPVGSAAIPATPRTYTMFGYTFTPIQLVLMVITAILLIYVALALANKYSSNNQTASGQNLYSNASIDKQVQIAEDVVAKVQDRMGVPKLAQSDLGCLQEVN</sequence>
<dbReference type="Proteomes" id="UP001367508">
    <property type="component" value="Unassembled WGS sequence"/>
</dbReference>
<dbReference type="Gene3D" id="2.40.180.10">
    <property type="entry name" value="Catalase core domain"/>
    <property type="match status" value="3"/>
</dbReference>
<dbReference type="Gene3D" id="3.40.50.880">
    <property type="match status" value="1"/>
</dbReference>
<dbReference type="SUPFAM" id="SSF56634">
    <property type="entry name" value="Heme-dependent catalase-like"/>
    <property type="match status" value="1"/>
</dbReference>
<keyword evidence="13" id="KW-1185">Reference proteome</keyword>
<gene>
    <name evidence="12" type="ORF">VNO77_49220</name>
</gene>
<dbReference type="GO" id="GO:0042744">
    <property type="term" value="P:hydrogen peroxide catabolic process"/>
    <property type="evidence" value="ECO:0007669"/>
    <property type="project" value="UniProtKB-KW"/>
</dbReference>
<evidence type="ECO:0000256" key="3">
    <source>
        <dbReference type="ARBA" id="ARBA00022559"/>
    </source>
</evidence>
<evidence type="ECO:0000256" key="1">
    <source>
        <dbReference type="ARBA" id="ARBA00001971"/>
    </source>
</evidence>
<keyword evidence="7" id="KW-0408">Iron</keyword>
<keyword evidence="10" id="KW-0472">Membrane</keyword>
<dbReference type="PANTHER" id="PTHR42821">
    <property type="entry name" value="CATALASE"/>
    <property type="match status" value="1"/>
</dbReference>
<keyword evidence="6" id="KW-0560">Oxidoreductase</keyword>
<dbReference type="SMART" id="SM01060">
    <property type="entry name" value="Catalase"/>
    <property type="match status" value="1"/>
</dbReference>
<reference evidence="12 13" key="1">
    <citation type="submission" date="2024-01" db="EMBL/GenBank/DDBJ databases">
        <title>The genomes of 5 underutilized Papilionoideae crops provide insights into root nodulation and disease resistanc.</title>
        <authorList>
            <person name="Jiang F."/>
        </authorList>
    </citation>
    <scope>NUCLEOTIDE SEQUENCE [LARGE SCALE GENOMIC DNA]</scope>
    <source>
        <strain evidence="12">LVBAO_FW01</strain>
        <tissue evidence="12">Leaves</tissue>
    </source>
</reference>
<name>A0AAN9JGL9_CANGL</name>
<protein>
    <recommendedName>
        <fullName evidence="2">catalase</fullName>
        <ecNumber evidence="2">1.11.1.6</ecNumber>
    </recommendedName>
</protein>
<dbReference type="InterPro" id="IPR018028">
    <property type="entry name" value="Catalase"/>
</dbReference>
<keyword evidence="10" id="KW-0812">Transmembrane</keyword>
<dbReference type="GO" id="GO:0020037">
    <property type="term" value="F:heme binding"/>
    <property type="evidence" value="ECO:0007669"/>
    <property type="project" value="InterPro"/>
</dbReference>
<dbReference type="EC" id="1.11.1.6" evidence="2"/>
<keyword evidence="3" id="KW-0575">Peroxidase</keyword>
<accession>A0AAN9JGL9</accession>
<dbReference type="AlphaFoldDB" id="A0AAN9JGL9"/>
<dbReference type="GO" id="GO:0004096">
    <property type="term" value="F:catalase activity"/>
    <property type="evidence" value="ECO:0007669"/>
    <property type="project" value="UniProtKB-EC"/>
</dbReference>
<evidence type="ECO:0000256" key="10">
    <source>
        <dbReference type="SAM" id="Phobius"/>
    </source>
</evidence>
<evidence type="ECO:0000256" key="4">
    <source>
        <dbReference type="ARBA" id="ARBA00022617"/>
    </source>
</evidence>
<dbReference type="InterPro" id="IPR011614">
    <property type="entry name" value="Catalase_core"/>
</dbReference>
<keyword evidence="10" id="KW-1133">Transmembrane helix</keyword>
<evidence type="ECO:0000313" key="12">
    <source>
        <dbReference type="EMBL" id="KAK7296979.1"/>
    </source>
</evidence>
<evidence type="ECO:0000313" key="13">
    <source>
        <dbReference type="Proteomes" id="UP001367508"/>
    </source>
</evidence>
<dbReference type="GO" id="GO:0046872">
    <property type="term" value="F:metal ion binding"/>
    <property type="evidence" value="ECO:0007669"/>
    <property type="project" value="UniProtKB-KW"/>
</dbReference>
<keyword evidence="8" id="KW-0376">Hydrogen peroxide</keyword>
<dbReference type="PRINTS" id="PR00067">
    <property type="entry name" value="CATALASE"/>
</dbReference>
<feature type="transmembrane region" description="Helical" evidence="10">
    <location>
        <begin position="559"/>
        <end position="579"/>
    </location>
</feature>
<comment type="caution">
    <text evidence="12">The sequence shown here is derived from an EMBL/GenBank/DDBJ whole genome shotgun (WGS) entry which is preliminary data.</text>
</comment>
<keyword evidence="4" id="KW-0349">Heme</keyword>
<dbReference type="Pfam" id="PF00199">
    <property type="entry name" value="Catalase"/>
    <property type="match status" value="1"/>
</dbReference>
<dbReference type="PROSITE" id="PS51402">
    <property type="entry name" value="CATALASE_3"/>
    <property type="match status" value="1"/>
</dbReference>
<feature type="domain" description="Catalase core" evidence="11">
    <location>
        <begin position="26"/>
        <end position="259"/>
    </location>
</feature>
<dbReference type="PANTHER" id="PTHR42821:SF1">
    <property type="entry name" value="CATALASE-B"/>
    <property type="match status" value="1"/>
</dbReference>
<evidence type="ECO:0000256" key="2">
    <source>
        <dbReference type="ARBA" id="ARBA00012314"/>
    </source>
</evidence>
<dbReference type="InterPro" id="IPR029062">
    <property type="entry name" value="Class_I_gatase-like"/>
</dbReference>
<comment type="cofactor">
    <cofactor evidence="1">
        <name>heme</name>
        <dbReference type="ChEBI" id="CHEBI:30413"/>
    </cofactor>
</comment>
<dbReference type="Pfam" id="PF06628">
    <property type="entry name" value="Catalase-rel"/>
    <property type="match status" value="1"/>
</dbReference>
<evidence type="ECO:0000256" key="7">
    <source>
        <dbReference type="ARBA" id="ARBA00023004"/>
    </source>
</evidence>
<dbReference type="InterPro" id="IPR010582">
    <property type="entry name" value="Catalase_immune_responsive"/>
</dbReference>
<organism evidence="12 13">
    <name type="scientific">Canavalia gladiata</name>
    <name type="common">Sword bean</name>
    <name type="synonym">Dolichos gladiatus</name>
    <dbReference type="NCBI Taxonomy" id="3824"/>
    <lineage>
        <taxon>Eukaryota</taxon>
        <taxon>Viridiplantae</taxon>
        <taxon>Streptophyta</taxon>
        <taxon>Embryophyta</taxon>
        <taxon>Tracheophyta</taxon>
        <taxon>Spermatophyta</taxon>
        <taxon>Magnoliopsida</taxon>
        <taxon>eudicotyledons</taxon>
        <taxon>Gunneridae</taxon>
        <taxon>Pentapetalae</taxon>
        <taxon>rosids</taxon>
        <taxon>fabids</taxon>
        <taxon>Fabales</taxon>
        <taxon>Fabaceae</taxon>
        <taxon>Papilionoideae</taxon>
        <taxon>50 kb inversion clade</taxon>
        <taxon>NPAAA clade</taxon>
        <taxon>indigoferoid/millettioid clade</taxon>
        <taxon>Phaseoleae</taxon>
        <taxon>Canavalia</taxon>
    </lineage>
</organism>
<dbReference type="GO" id="GO:0006979">
    <property type="term" value="P:response to oxidative stress"/>
    <property type="evidence" value="ECO:0007669"/>
    <property type="project" value="InterPro"/>
</dbReference>
<dbReference type="InterPro" id="IPR024712">
    <property type="entry name" value="Catalase_clade2"/>
</dbReference>